<dbReference type="GO" id="GO:0051087">
    <property type="term" value="F:protein-folding chaperone binding"/>
    <property type="evidence" value="ECO:0007669"/>
    <property type="project" value="InterPro"/>
</dbReference>
<dbReference type="GeneID" id="36287316"/>
<dbReference type="PROSITE" id="PS50076">
    <property type="entry name" value="DNAJ_2"/>
    <property type="match status" value="1"/>
</dbReference>
<evidence type="ECO:0000259" key="4">
    <source>
        <dbReference type="PROSITE" id="PS50076"/>
    </source>
</evidence>
<dbReference type="EMBL" id="KV441394">
    <property type="protein sequence ID" value="OAF59180.1"/>
    <property type="molecule type" value="Genomic_DNA"/>
</dbReference>
<dbReference type="SUPFAM" id="SSF47144">
    <property type="entry name" value="HSC20 (HSCB), C-terminal oligomerisation domain"/>
    <property type="match status" value="1"/>
</dbReference>
<keyword evidence="2" id="KW-0143">Chaperone</keyword>
<feature type="domain" description="J" evidence="4">
    <location>
        <begin position="135"/>
        <end position="212"/>
    </location>
</feature>
<comment type="similarity">
    <text evidence="1">Belongs to the HscB family.</text>
</comment>
<proteinExistence type="inferred from homology"/>
<evidence type="ECO:0000256" key="2">
    <source>
        <dbReference type="ARBA" id="ARBA00023186"/>
    </source>
</evidence>
<protein>
    <recommendedName>
        <fullName evidence="4">J domain-containing protein</fullName>
    </recommendedName>
</protein>
<reference evidence="5" key="1">
    <citation type="submission" date="2016-03" db="EMBL/GenBank/DDBJ databases">
        <title>Updated assembly of Pseudogymnoascus destructans, the fungus causing white-nose syndrome of bats.</title>
        <authorList>
            <person name="Palmer J.M."/>
            <person name="Drees K.P."/>
            <person name="Foster J.T."/>
            <person name="Lindner D.L."/>
        </authorList>
    </citation>
    <scope>NUCLEOTIDE SEQUENCE [LARGE SCALE GENOMIC DNA]</scope>
    <source>
        <strain evidence="5">20631-21</strain>
    </source>
</reference>
<dbReference type="InterPro" id="IPR036386">
    <property type="entry name" value="HscB_C_sf"/>
</dbReference>
<dbReference type="InterPro" id="IPR009073">
    <property type="entry name" value="HscB_oligo_C"/>
</dbReference>
<evidence type="ECO:0000256" key="3">
    <source>
        <dbReference type="SAM" id="MobiDB-lite"/>
    </source>
</evidence>
<dbReference type="PANTHER" id="PTHR14021">
    <property type="entry name" value="IRON-SULFUR CLUSTER CO-CHAPERONE PROTEIN HSCB"/>
    <property type="match status" value="1"/>
</dbReference>
<gene>
    <name evidence="5" type="ORF">VC83_04243</name>
</gene>
<dbReference type="InterPro" id="IPR036869">
    <property type="entry name" value="J_dom_sf"/>
</dbReference>
<dbReference type="AlphaFoldDB" id="A0A177ABN0"/>
<dbReference type="Gene3D" id="1.20.1280.20">
    <property type="entry name" value="HscB, C-terminal domain"/>
    <property type="match status" value="1"/>
</dbReference>
<dbReference type="Proteomes" id="UP000077154">
    <property type="component" value="Unassembled WGS sequence"/>
</dbReference>
<dbReference type="InterPro" id="IPR004640">
    <property type="entry name" value="HscB"/>
</dbReference>
<dbReference type="eggNOG" id="KOG3192">
    <property type="taxonomic scope" value="Eukaryota"/>
</dbReference>
<feature type="compositionally biased region" description="Low complexity" evidence="3">
    <location>
        <begin position="74"/>
        <end position="89"/>
    </location>
</feature>
<dbReference type="GO" id="GO:0005739">
    <property type="term" value="C:mitochondrion"/>
    <property type="evidence" value="ECO:0007669"/>
    <property type="project" value="TreeGrafter"/>
</dbReference>
<dbReference type="PANTHER" id="PTHR14021:SF15">
    <property type="entry name" value="IRON-SULFUR CLUSTER CO-CHAPERONE PROTEIN HSCB"/>
    <property type="match status" value="1"/>
</dbReference>
<dbReference type="SUPFAM" id="SSF46565">
    <property type="entry name" value="Chaperone J-domain"/>
    <property type="match status" value="1"/>
</dbReference>
<dbReference type="VEuPathDB" id="FungiDB:GMDG_02215"/>
<name>A0A177ABN0_9PEZI</name>
<dbReference type="OrthoDB" id="448954at2759"/>
<organism evidence="5">
    <name type="scientific">Pseudogymnoascus destructans</name>
    <dbReference type="NCBI Taxonomy" id="655981"/>
    <lineage>
        <taxon>Eukaryota</taxon>
        <taxon>Fungi</taxon>
        <taxon>Dikarya</taxon>
        <taxon>Ascomycota</taxon>
        <taxon>Pezizomycotina</taxon>
        <taxon>Leotiomycetes</taxon>
        <taxon>Thelebolales</taxon>
        <taxon>Thelebolaceae</taxon>
        <taxon>Pseudogymnoascus</taxon>
    </lineage>
</organism>
<dbReference type="NCBIfam" id="TIGR00714">
    <property type="entry name" value="hscB"/>
    <property type="match status" value="1"/>
</dbReference>
<accession>A0A177ABN0</accession>
<dbReference type="GO" id="GO:0044571">
    <property type="term" value="P:[2Fe-2S] cluster assembly"/>
    <property type="evidence" value="ECO:0007669"/>
    <property type="project" value="InterPro"/>
</dbReference>
<dbReference type="GO" id="GO:0051259">
    <property type="term" value="P:protein complex oligomerization"/>
    <property type="evidence" value="ECO:0007669"/>
    <property type="project" value="InterPro"/>
</dbReference>
<dbReference type="RefSeq" id="XP_024324464.1">
    <property type="nucleotide sequence ID" value="XM_024467878.1"/>
</dbReference>
<feature type="compositionally biased region" description="Low complexity" evidence="3">
    <location>
        <begin position="114"/>
        <end position="130"/>
    </location>
</feature>
<dbReference type="Gene3D" id="1.10.287.110">
    <property type="entry name" value="DnaJ domain"/>
    <property type="match status" value="1"/>
</dbReference>
<feature type="region of interest" description="Disordered" evidence="3">
    <location>
        <begin position="1"/>
        <end position="133"/>
    </location>
</feature>
<dbReference type="Pfam" id="PF07743">
    <property type="entry name" value="HSCB_C"/>
    <property type="match status" value="1"/>
</dbReference>
<evidence type="ECO:0000256" key="1">
    <source>
        <dbReference type="ARBA" id="ARBA00010476"/>
    </source>
</evidence>
<dbReference type="SMART" id="SM00271">
    <property type="entry name" value="DnaJ"/>
    <property type="match status" value="1"/>
</dbReference>
<dbReference type="GO" id="GO:0001671">
    <property type="term" value="F:ATPase activator activity"/>
    <property type="evidence" value="ECO:0007669"/>
    <property type="project" value="InterPro"/>
</dbReference>
<dbReference type="InterPro" id="IPR001623">
    <property type="entry name" value="DnaJ_domain"/>
</dbReference>
<sequence length="316" mass="34668">MSHSAVWRTSLYHKLRGPNDTGSDERENSKISAGDRYIQTTSARTRPLQGRGRETLATATAAKMKPSPRLLSTAAPPRQIARARAVFAARPRHSSKSSATSCTTRQHDAAERTQAQSRPHSQQQPAQQRQPSHKTHYALFPLTLPAGPPPAGPFAIDLPSLRREYLRLQASAHPDVHSGASKARAEAMSAVINDAYGTLRDGLRRAEYILSLHGIDSKKEGEKMGGGLGLGVEGGWGGGGEEDMEFLDEVMEVREAVEGAEEGEMEGLVRENKERVARCEERVGEMMGRGEWEGARGEVVRLRYWRGVGERLVERG</sequence>
<evidence type="ECO:0000313" key="5">
    <source>
        <dbReference type="EMBL" id="OAF59180.1"/>
    </source>
</evidence>